<reference evidence="5" key="2">
    <citation type="submission" date="2022-10" db="EMBL/GenBank/DDBJ databases">
        <authorList>
            <consortium name="ENA_rothamsted_submissions"/>
            <consortium name="culmorum"/>
            <person name="King R."/>
        </authorList>
    </citation>
    <scope>NUCLEOTIDE SEQUENCE</scope>
</reference>
<comment type="similarity">
    <text evidence="1">Belongs to the universal ribosomal protein uS7 family.</text>
</comment>
<dbReference type="PANTHER" id="PTHR11205">
    <property type="entry name" value="RIBOSOMAL PROTEIN S7"/>
    <property type="match status" value="1"/>
</dbReference>
<reference evidence="5" key="1">
    <citation type="submission" date="2022-01" db="EMBL/GenBank/DDBJ databases">
        <authorList>
            <person name="King R."/>
        </authorList>
    </citation>
    <scope>NUCLEOTIDE SEQUENCE</scope>
</reference>
<dbReference type="GO" id="GO:0005840">
    <property type="term" value="C:ribosome"/>
    <property type="evidence" value="ECO:0007669"/>
    <property type="project" value="UniProtKB-KW"/>
</dbReference>
<proteinExistence type="inferred from homology"/>
<dbReference type="EMBL" id="OU895877">
    <property type="protein sequence ID" value="CAG9798521.1"/>
    <property type="molecule type" value="Genomic_DNA"/>
</dbReference>
<dbReference type="OrthoDB" id="9972728at2759"/>
<evidence type="ECO:0000256" key="2">
    <source>
        <dbReference type="ARBA" id="ARBA00022980"/>
    </source>
</evidence>
<dbReference type="AlphaFoldDB" id="A0A9N9WNY9"/>
<feature type="domain" description="Small ribosomal subunit protein uS7" evidence="4">
    <location>
        <begin position="65"/>
        <end position="217"/>
    </location>
</feature>
<evidence type="ECO:0000256" key="3">
    <source>
        <dbReference type="ARBA" id="ARBA00023274"/>
    </source>
</evidence>
<gene>
    <name evidence="5" type="ORF">CHIRRI_LOCUS1503</name>
</gene>
<dbReference type="InterPro" id="IPR036823">
    <property type="entry name" value="Ribosomal_uS7_dom_sf"/>
</dbReference>
<evidence type="ECO:0000259" key="4">
    <source>
        <dbReference type="Pfam" id="PF00177"/>
    </source>
</evidence>
<accession>A0A9N9WNY9</accession>
<keyword evidence="6" id="KW-1185">Reference proteome</keyword>
<dbReference type="Gene3D" id="1.10.455.10">
    <property type="entry name" value="Ribosomal protein S7 domain"/>
    <property type="match status" value="1"/>
</dbReference>
<keyword evidence="2" id="KW-0689">Ribosomal protein</keyword>
<sequence>MLRNILQFTKFSRASPTILANNYSQYEPHFINPVFKKDEQEALIKSGEISKIAFVPIKAPRNNDNSSVFHDHRVSKMVNYIMQGGKKELARKLMSETFERIKRIQIERYHKAQTEEEKENIVLNPVTILHMAIENVRPILMVTPVRRGGVKYQVPVPISEQSSYYRACKWLVEASREHDRKTHLPEKMAFELLDAANNSGRVVKRKHDLHRLCEANRAYAHYRWS</sequence>
<dbReference type="Proteomes" id="UP001153620">
    <property type="component" value="Chromosome 1"/>
</dbReference>
<evidence type="ECO:0000313" key="6">
    <source>
        <dbReference type="Proteomes" id="UP001153620"/>
    </source>
</evidence>
<name>A0A9N9WNY9_9DIPT</name>
<evidence type="ECO:0000313" key="5">
    <source>
        <dbReference type="EMBL" id="CAG9798521.1"/>
    </source>
</evidence>
<keyword evidence="3" id="KW-0687">Ribonucleoprotein</keyword>
<dbReference type="GO" id="GO:1990904">
    <property type="term" value="C:ribonucleoprotein complex"/>
    <property type="evidence" value="ECO:0007669"/>
    <property type="project" value="UniProtKB-KW"/>
</dbReference>
<evidence type="ECO:0000256" key="1">
    <source>
        <dbReference type="ARBA" id="ARBA00007151"/>
    </source>
</evidence>
<dbReference type="Pfam" id="PF00177">
    <property type="entry name" value="Ribosomal_S7"/>
    <property type="match status" value="1"/>
</dbReference>
<dbReference type="SUPFAM" id="SSF47973">
    <property type="entry name" value="Ribosomal protein S7"/>
    <property type="match status" value="1"/>
</dbReference>
<dbReference type="GO" id="GO:0006412">
    <property type="term" value="P:translation"/>
    <property type="evidence" value="ECO:0007669"/>
    <property type="project" value="InterPro"/>
</dbReference>
<dbReference type="InterPro" id="IPR000235">
    <property type="entry name" value="Ribosomal_uS7"/>
</dbReference>
<dbReference type="CDD" id="cd14870">
    <property type="entry name" value="uS7_Mitochondria_Mammalian"/>
    <property type="match status" value="1"/>
</dbReference>
<organism evidence="5 6">
    <name type="scientific">Chironomus riparius</name>
    <dbReference type="NCBI Taxonomy" id="315576"/>
    <lineage>
        <taxon>Eukaryota</taxon>
        <taxon>Metazoa</taxon>
        <taxon>Ecdysozoa</taxon>
        <taxon>Arthropoda</taxon>
        <taxon>Hexapoda</taxon>
        <taxon>Insecta</taxon>
        <taxon>Pterygota</taxon>
        <taxon>Neoptera</taxon>
        <taxon>Endopterygota</taxon>
        <taxon>Diptera</taxon>
        <taxon>Nematocera</taxon>
        <taxon>Chironomoidea</taxon>
        <taxon>Chironomidae</taxon>
        <taxon>Chironominae</taxon>
        <taxon>Chironomus</taxon>
    </lineage>
</organism>
<protein>
    <recommendedName>
        <fullName evidence="4">Small ribosomal subunit protein uS7 domain-containing protein</fullName>
    </recommendedName>
</protein>
<dbReference type="InterPro" id="IPR023798">
    <property type="entry name" value="Ribosomal_uS7_dom"/>
</dbReference>